<accession>A0AAF0YCQ7</accession>
<feature type="compositionally biased region" description="Low complexity" evidence="1">
    <location>
        <begin position="14"/>
        <end position="27"/>
    </location>
</feature>
<dbReference type="GeneID" id="87808183"/>
<dbReference type="Proteomes" id="UP000827549">
    <property type="component" value="Chromosome 3"/>
</dbReference>
<protein>
    <submittedName>
        <fullName evidence="2">Uncharacterized protein</fullName>
    </submittedName>
</protein>
<organism evidence="2 3">
    <name type="scientific">Vanrija pseudolonga</name>
    <dbReference type="NCBI Taxonomy" id="143232"/>
    <lineage>
        <taxon>Eukaryota</taxon>
        <taxon>Fungi</taxon>
        <taxon>Dikarya</taxon>
        <taxon>Basidiomycota</taxon>
        <taxon>Agaricomycotina</taxon>
        <taxon>Tremellomycetes</taxon>
        <taxon>Trichosporonales</taxon>
        <taxon>Trichosporonaceae</taxon>
        <taxon>Vanrija</taxon>
    </lineage>
</organism>
<reference evidence="2" key="1">
    <citation type="submission" date="2023-10" db="EMBL/GenBank/DDBJ databases">
        <authorList>
            <person name="Noh H."/>
        </authorList>
    </citation>
    <scope>NUCLEOTIDE SEQUENCE</scope>
    <source>
        <strain evidence="2">DUCC4014</strain>
    </source>
</reference>
<evidence type="ECO:0000313" key="3">
    <source>
        <dbReference type="Proteomes" id="UP000827549"/>
    </source>
</evidence>
<evidence type="ECO:0000313" key="2">
    <source>
        <dbReference type="EMBL" id="WOO81429.1"/>
    </source>
</evidence>
<dbReference type="RefSeq" id="XP_062627461.1">
    <property type="nucleotide sequence ID" value="XM_062771477.1"/>
</dbReference>
<proteinExistence type="predicted"/>
<keyword evidence="3" id="KW-1185">Reference proteome</keyword>
<dbReference type="AlphaFoldDB" id="A0AAF0YCQ7"/>
<name>A0AAF0YCQ7_9TREE</name>
<evidence type="ECO:0000256" key="1">
    <source>
        <dbReference type="SAM" id="MobiDB-lite"/>
    </source>
</evidence>
<gene>
    <name evidence="2" type="ORF">LOC62_03G004952</name>
</gene>
<sequence length="192" mass="20346">MPPRKTKTVAVAAAAKKAARKPPMARTTAVVSPPGQGDDLDTRGEAKRFRVFHRVWRNHRLTEPPTREELLGEFPTFLAARQAATSHIVQIAARGQMTPMPNAGLGDIYFGGAKGGVEGVLLEEVGAPRIGGANPSPAPWSVFALVERRRSGDKRIGDTVYASRASADAAAGQLTAPRGAAIAVVEAKVWYG</sequence>
<feature type="region of interest" description="Disordered" evidence="1">
    <location>
        <begin position="14"/>
        <end position="42"/>
    </location>
</feature>
<dbReference type="EMBL" id="CP086716">
    <property type="protein sequence ID" value="WOO81429.1"/>
    <property type="molecule type" value="Genomic_DNA"/>
</dbReference>